<feature type="transmembrane region" description="Helical" evidence="1">
    <location>
        <begin position="46"/>
        <end position="66"/>
    </location>
</feature>
<keyword evidence="3" id="KW-1185">Reference proteome</keyword>
<keyword evidence="1" id="KW-0472">Membrane</keyword>
<proteinExistence type="predicted"/>
<feature type="transmembrane region" description="Helical" evidence="1">
    <location>
        <begin position="6"/>
        <end position="26"/>
    </location>
</feature>
<sequence>MAAVSKLFTIGIILLSITAGLISYRFLGELSKEKKKKHMEELISQLINFVIFIWLAKILLNISLFISDPLVVLAYPAGSDAFYLAVVFSASQLFYKSRQGHRDMLSFMDAFVHTFLVASFVYEFIQLVWNGDTYAFGYLSVLITLLAVYILIHGYVKTEILLMVMLIGWTAGMILLSRLQPFVSVFGYLMEEWFILLFFMTSLMVLIFCQRKKGY</sequence>
<feature type="transmembrane region" description="Helical" evidence="1">
    <location>
        <begin position="185"/>
        <end position="209"/>
    </location>
</feature>
<accession>A0ABV7CVY9</accession>
<feature type="transmembrane region" description="Helical" evidence="1">
    <location>
        <begin position="135"/>
        <end position="153"/>
    </location>
</feature>
<feature type="transmembrane region" description="Helical" evidence="1">
    <location>
        <begin position="160"/>
        <end position="179"/>
    </location>
</feature>
<evidence type="ECO:0000256" key="1">
    <source>
        <dbReference type="SAM" id="Phobius"/>
    </source>
</evidence>
<dbReference type="RefSeq" id="WP_390271757.1">
    <property type="nucleotide sequence ID" value="NZ_JBHRSA010000041.1"/>
</dbReference>
<keyword evidence="1" id="KW-0812">Transmembrane</keyword>
<gene>
    <name evidence="2" type="ORF">ACFOGI_09495</name>
</gene>
<evidence type="ECO:0000313" key="3">
    <source>
        <dbReference type="Proteomes" id="UP001595279"/>
    </source>
</evidence>
<evidence type="ECO:0000313" key="2">
    <source>
        <dbReference type="EMBL" id="MFC3040478.1"/>
    </source>
</evidence>
<feature type="transmembrane region" description="Helical" evidence="1">
    <location>
        <begin position="72"/>
        <end position="95"/>
    </location>
</feature>
<name>A0ABV7CVY9_9BACI</name>
<dbReference type="EMBL" id="JBHRSA010000041">
    <property type="protein sequence ID" value="MFC3040478.1"/>
    <property type="molecule type" value="Genomic_DNA"/>
</dbReference>
<reference evidence="3" key="1">
    <citation type="journal article" date="2019" name="Int. J. Syst. Evol. Microbiol.">
        <title>The Global Catalogue of Microorganisms (GCM) 10K type strain sequencing project: providing services to taxonomists for standard genome sequencing and annotation.</title>
        <authorList>
            <consortium name="The Broad Institute Genomics Platform"/>
            <consortium name="The Broad Institute Genome Sequencing Center for Infectious Disease"/>
            <person name="Wu L."/>
            <person name="Ma J."/>
        </authorList>
    </citation>
    <scope>NUCLEOTIDE SEQUENCE [LARGE SCALE GENOMIC DNA]</scope>
    <source>
        <strain evidence="3">KCTC 13128</strain>
    </source>
</reference>
<keyword evidence="1" id="KW-1133">Transmembrane helix</keyword>
<protein>
    <submittedName>
        <fullName evidence="2">Uncharacterized protein</fullName>
    </submittedName>
</protein>
<feature type="transmembrane region" description="Helical" evidence="1">
    <location>
        <begin position="107"/>
        <end position="129"/>
    </location>
</feature>
<dbReference type="Proteomes" id="UP001595279">
    <property type="component" value="Unassembled WGS sequence"/>
</dbReference>
<comment type="caution">
    <text evidence="2">The sequence shown here is derived from an EMBL/GenBank/DDBJ whole genome shotgun (WGS) entry which is preliminary data.</text>
</comment>
<organism evidence="2 3">
    <name type="scientific">Virgibacillus xinjiangensis</name>
    <dbReference type="NCBI Taxonomy" id="393090"/>
    <lineage>
        <taxon>Bacteria</taxon>
        <taxon>Bacillati</taxon>
        <taxon>Bacillota</taxon>
        <taxon>Bacilli</taxon>
        <taxon>Bacillales</taxon>
        <taxon>Bacillaceae</taxon>
        <taxon>Virgibacillus</taxon>
    </lineage>
</organism>